<evidence type="ECO:0000313" key="2">
    <source>
        <dbReference type="EMBL" id="SEP80565.1"/>
    </source>
</evidence>
<dbReference type="STRING" id="89093.SAMN04488558_10290"/>
<feature type="transmembrane region" description="Helical" evidence="1">
    <location>
        <begin position="172"/>
        <end position="200"/>
    </location>
</feature>
<dbReference type="EMBL" id="FOEN01000002">
    <property type="protein sequence ID" value="SEP80565.1"/>
    <property type="molecule type" value="Genomic_DNA"/>
</dbReference>
<protein>
    <recommendedName>
        <fullName evidence="4">ABC-2 family transporter protein</fullName>
    </recommendedName>
</protein>
<gene>
    <name evidence="2" type="ORF">SAMN04488558_10290</name>
</gene>
<proteinExistence type="predicted"/>
<keyword evidence="1" id="KW-1133">Transmembrane helix</keyword>
<dbReference type="RefSeq" id="WP_092570487.1">
    <property type="nucleotide sequence ID" value="NZ_CP096206.2"/>
</dbReference>
<feature type="transmembrane region" description="Helical" evidence="1">
    <location>
        <begin position="16"/>
        <end position="38"/>
    </location>
</feature>
<feature type="transmembrane region" description="Helical" evidence="1">
    <location>
        <begin position="138"/>
        <end position="160"/>
    </location>
</feature>
<dbReference type="AlphaFoldDB" id="A0A1H9AVJ9"/>
<keyword evidence="1" id="KW-0812">Transmembrane</keyword>
<sequence length="246" mass="28133">MNLGQLFQLEAKKYSLFYFVILFIGMILINLFIVFLQIMGDINHFTIYKVFDALSLLAIIVNPLLIASIYNIGIQQEAKHNMWKIIYTSGLSVQTVNQVKFWYLQGVLWLFTSLMYLIIFGILMVYSVPFSLSAIEIAYYYLGTVAVNFALSGVHYYLALKFENPLANMAGAIFGSLIGIAVMLISELMTYVIPYAWYILLMRLDAERVGETFQYHLRNFTFYPILAGFLLGILGVYFGQKTKVGE</sequence>
<feature type="transmembrane region" description="Helical" evidence="1">
    <location>
        <begin position="107"/>
        <end position="126"/>
    </location>
</feature>
<feature type="transmembrane region" description="Helical" evidence="1">
    <location>
        <begin position="50"/>
        <end position="74"/>
    </location>
</feature>
<reference evidence="2 3" key="1">
    <citation type="submission" date="2016-10" db="EMBL/GenBank/DDBJ databases">
        <authorList>
            <person name="de Groot N.N."/>
        </authorList>
    </citation>
    <scope>NUCLEOTIDE SEQUENCE [LARGE SCALE GENOMIC DNA]</scope>
    <source>
        <strain evidence="2 3">DSM 15695</strain>
    </source>
</reference>
<accession>A0A1H9AVJ9</accession>
<organism evidence="2 3">
    <name type="scientific">Ignavigranum ruoffiae</name>
    <dbReference type="NCBI Taxonomy" id="89093"/>
    <lineage>
        <taxon>Bacteria</taxon>
        <taxon>Bacillati</taxon>
        <taxon>Bacillota</taxon>
        <taxon>Bacilli</taxon>
        <taxon>Lactobacillales</taxon>
        <taxon>Aerococcaceae</taxon>
        <taxon>Ignavigranum</taxon>
    </lineage>
</organism>
<evidence type="ECO:0000313" key="3">
    <source>
        <dbReference type="Proteomes" id="UP000198833"/>
    </source>
</evidence>
<evidence type="ECO:0000256" key="1">
    <source>
        <dbReference type="SAM" id="Phobius"/>
    </source>
</evidence>
<name>A0A1H9AVJ9_9LACT</name>
<dbReference type="OrthoDB" id="2215033at2"/>
<feature type="transmembrane region" description="Helical" evidence="1">
    <location>
        <begin position="220"/>
        <end position="239"/>
    </location>
</feature>
<dbReference type="Proteomes" id="UP000198833">
    <property type="component" value="Unassembled WGS sequence"/>
</dbReference>
<evidence type="ECO:0008006" key="4">
    <source>
        <dbReference type="Google" id="ProtNLM"/>
    </source>
</evidence>
<keyword evidence="1" id="KW-0472">Membrane</keyword>
<keyword evidence="3" id="KW-1185">Reference proteome</keyword>